<evidence type="ECO:0000313" key="3">
    <source>
        <dbReference type="Proteomes" id="UP000178601"/>
    </source>
</evidence>
<name>A0A1F6G0A8_9BACT</name>
<sequence>MDIKDTEKLYKTDNMLLADSNYYKYVFKKTEKIVCTVFYLIGHADKGHDEMVAASLKEVAKGALDAVLATLSCRARTAQDQLRAVLGTLVALASHIRVAQAAGVVREEIADILSLEIDTALRMIRQYCRPDTEDMPGTSSFGMDEVVSPLASYRTAYMPPKAVGERRVPARQNGGAARDEASGAFSSQGQDKRQSKGQNTERRKAIKDILALNKRSTIKDISEKMQNCSGKTVQRELIAMVNEGLVLKSGVRRWSRYSLVPGA</sequence>
<feature type="region of interest" description="Disordered" evidence="1">
    <location>
        <begin position="162"/>
        <end position="205"/>
    </location>
</feature>
<reference evidence="2 3" key="1">
    <citation type="journal article" date="2016" name="Nat. Commun.">
        <title>Thousands of microbial genomes shed light on interconnected biogeochemical processes in an aquifer system.</title>
        <authorList>
            <person name="Anantharaman K."/>
            <person name="Brown C.T."/>
            <person name="Hug L.A."/>
            <person name="Sharon I."/>
            <person name="Castelle C.J."/>
            <person name="Probst A.J."/>
            <person name="Thomas B.C."/>
            <person name="Singh A."/>
            <person name="Wilkins M.J."/>
            <person name="Karaoz U."/>
            <person name="Brodie E.L."/>
            <person name="Williams K.H."/>
            <person name="Hubbard S.S."/>
            <person name="Banfield J.F."/>
        </authorList>
    </citation>
    <scope>NUCLEOTIDE SEQUENCE [LARGE SCALE GENOMIC DNA]</scope>
</reference>
<dbReference type="Gene3D" id="1.10.10.10">
    <property type="entry name" value="Winged helix-like DNA-binding domain superfamily/Winged helix DNA-binding domain"/>
    <property type="match status" value="1"/>
</dbReference>
<evidence type="ECO:0000256" key="1">
    <source>
        <dbReference type="SAM" id="MobiDB-lite"/>
    </source>
</evidence>
<gene>
    <name evidence="2" type="ORF">A3H16_01650</name>
</gene>
<dbReference type="InterPro" id="IPR036388">
    <property type="entry name" value="WH-like_DNA-bd_sf"/>
</dbReference>
<organism evidence="2 3">
    <name type="scientific">Candidatus Kaiserbacteria bacterium RIFCSPLOWO2_12_FULL_53_8</name>
    <dbReference type="NCBI Taxonomy" id="1798529"/>
    <lineage>
        <taxon>Bacteria</taxon>
        <taxon>Candidatus Kaiseribacteriota</taxon>
    </lineage>
</organism>
<evidence type="ECO:0008006" key="4">
    <source>
        <dbReference type="Google" id="ProtNLM"/>
    </source>
</evidence>
<dbReference type="EMBL" id="MFMQ01000049">
    <property type="protein sequence ID" value="OGG91530.1"/>
    <property type="molecule type" value="Genomic_DNA"/>
</dbReference>
<feature type="compositionally biased region" description="Basic and acidic residues" evidence="1">
    <location>
        <begin position="190"/>
        <end position="205"/>
    </location>
</feature>
<protein>
    <recommendedName>
        <fullName evidence="4">HTH deoR-type domain-containing protein</fullName>
    </recommendedName>
</protein>
<dbReference type="Proteomes" id="UP000178601">
    <property type="component" value="Unassembled WGS sequence"/>
</dbReference>
<dbReference type="AlphaFoldDB" id="A0A1F6G0A8"/>
<accession>A0A1F6G0A8</accession>
<comment type="caution">
    <text evidence="2">The sequence shown here is derived from an EMBL/GenBank/DDBJ whole genome shotgun (WGS) entry which is preliminary data.</text>
</comment>
<evidence type="ECO:0000313" key="2">
    <source>
        <dbReference type="EMBL" id="OGG91530.1"/>
    </source>
</evidence>
<proteinExistence type="predicted"/>